<dbReference type="EMBL" id="QKYT01000949">
    <property type="protein sequence ID" value="RIA80532.1"/>
    <property type="molecule type" value="Genomic_DNA"/>
</dbReference>
<evidence type="ECO:0008006" key="3">
    <source>
        <dbReference type="Google" id="ProtNLM"/>
    </source>
</evidence>
<evidence type="ECO:0000313" key="1">
    <source>
        <dbReference type="EMBL" id="RIA80532.1"/>
    </source>
</evidence>
<reference evidence="1 2" key="1">
    <citation type="submission" date="2018-06" db="EMBL/GenBank/DDBJ databases">
        <title>Comparative genomics reveals the genomic features of Rhizophagus irregularis, R. cerebriforme, R. diaphanum and Gigaspora rosea, and their symbiotic lifestyle signature.</title>
        <authorList>
            <person name="Morin E."/>
            <person name="San Clemente H."/>
            <person name="Chen E.C.H."/>
            <person name="De La Providencia I."/>
            <person name="Hainaut M."/>
            <person name="Kuo A."/>
            <person name="Kohler A."/>
            <person name="Murat C."/>
            <person name="Tang N."/>
            <person name="Roy S."/>
            <person name="Loubradou J."/>
            <person name="Henrissat B."/>
            <person name="Grigoriev I.V."/>
            <person name="Corradi N."/>
            <person name="Roux C."/>
            <person name="Martin F.M."/>
        </authorList>
    </citation>
    <scope>NUCLEOTIDE SEQUENCE [LARGE SCALE GENOMIC DNA]</scope>
    <source>
        <strain evidence="1 2">DAOM 227022</strain>
    </source>
</reference>
<protein>
    <recommendedName>
        <fullName evidence="3">BACK domain-containing protein</fullName>
    </recommendedName>
</protein>
<dbReference type="OrthoDB" id="2442943at2759"/>
<dbReference type="AlphaFoldDB" id="A0A397S4X6"/>
<dbReference type="STRING" id="658196.A0A397S4X6"/>
<evidence type="ECO:0000313" key="2">
    <source>
        <dbReference type="Proteomes" id="UP000265703"/>
    </source>
</evidence>
<dbReference type="Proteomes" id="UP000265703">
    <property type="component" value="Unassembled WGS sequence"/>
</dbReference>
<gene>
    <name evidence="1" type="ORF">C1645_838541</name>
</gene>
<sequence length="160" mass="18785">MADFLLDLLSNLLKINNFNLQKYCNDLISKEPDKILISSNLSSIPEKLLASIIQNDNLQMSDIQVWENVFKRGIAQNPELPSDITNYSKEDFNTLKNTLQQCIPFVRFYNLTSKEFSDKVYPYRKILPKELRSELVKEFLNLLDPDSKIKQRSKPHIRYK</sequence>
<proteinExistence type="predicted"/>
<name>A0A397S4X6_9GLOM</name>
<organism evidence="1 2">
    <name type="scientific">Glomus cerebriforme</name>
    <dbReference type="NCBI Taxonomy" id="658196"/>
    <lineage>
        <taxon>Eukaryota</taxon>
        <taxon>Fungi</taxon>
        <taxon>Fungi incertae sedis</taxon>
        <taxon>Mucoromycota</taxon>
        <taxon>Glomeromycotina</taxon>
        <taxon>Glomeromycetes</taxon>
        <taxon>Glomerales</taxon>
        <taxon>Glomeraceae</taxon>
        <taxon>Glomus</taxon>
    </lineage>
</organism>
<comment type="caution">
    <text evidence="1">The sequence shown here is derived from an EMBL/GenBank/DDBJ whole genome shotgun (WGS) entry which is preliminary data.</text>
</comment>
<keyword evidence="2" id="KW-1185">Reference proteome</keyword>
<accession>A0A397S4X6</accession>